<accession>A0ABV9SYS9</accession>
<dbReference type="Gene3D" id="2.40.160.60">
    <property type="entry name" value="Outer membrane protein transport protein (OMPP1/FadL/TodX)"/>
    <property type="match status" value="1"/>
</dbReference>
<comment type="caution">
    <text evidence="2">The sequence shown here is derived from an EMBL/GenBank/DDBJ whole genome shotgun (WGS) entry which is preliminary data.</text>
</comment>
<name>A0ABV9SYS9_9BACT</name>
<reference evidence="3" key="1">
    <citation type="journal article" date="2019" name="Int. J. Syst. Evol. Microbiol.">
        <title>The Global Catalogue of Microorganisms (GCM) 10K type strain sequencing project: providing services to taxonomists for standard genome sequencing and annotation.</title>
        <authorList>
            <consortium name="The Broad Institute Genomics Platform"/>
            <consortium name="The Broad Institute Genome Sequencing Center for Infectious Disease"/>
            <person name="Wu L."/>
            <person name="Ma J."/>
        </authorList>
    </citation>
    <scope>NUCLEOTIDE SEQUENCE [LARGE SCALE GENOMIC DNA]</scope>
    <source>
        <strain evidence="3">CGMCC 4.7466</strain>
    </source>
</reference>
<feature type="signal peptide" evidence="1">
    <location>
        <begin position="1"/>
        <end position="17"/>
    </location>
</feature>
<evidence type="ECO:0000313" key="2">
    <source>
        <dbReference type="EMBL" id="MFC4871374.1"/>
    </source>
</evidence>
<gene>
    <name evidence="2" type="ORF">ACFPFU_06735</name>
</gene>
<evidence type="ECO:0008006" key="4">
    <source>
        <dbReference type="Google" id="ProtNLM"/>
    </source>
</evidence>
<proteinExistence type="predicted"/>
<evidence type="ECO:0000313" key="3">
    <source>
        <dbReference type="Proteomes" id="UP001595818"/>
    </source>
</evidence>
<protein>
    <recommendedName>
        <fullName evidence="4">PorV/PorQ family protein</fullName>
    </recommendedName>
</protein>
<keyword evidence="3" id="KW-1185">Reference proteome</keyword>
<organism evidence="2 3">
    <name type="scientific">Negadavirga shengliensis</name>
    <dbReference type="NCBI Taxonomy" id="1389218"/>
    <lineage>
        <taxon>Bacteria</taxon>
        <taxon>Pseudomonadati</taxon>
        <taxon>Bacteroidota</taxon>
        <taxon>Cytophagia</taxon>
        <taxon>Cytophagales</taxon>
        <taxon>Cyclobacteriaceae</taxon>
        <taxon>Negadavirga</taxon>
    </lineage>
</organism>
<feature type="chain" id="PRO_5046242097" description="PorV/PorQ family protein" evidence="1">
    <location>
        <begin position="18"/>
        <end position="277"/>
    </location>
</feature>
<evidence type="ECO:0000256" key="1">
    <source>
        <dbReference type="SAM" id="SignalP"/>
    </source>
</evidence>
<dbReference type="RefSeq" id="WP_377062775.1">
    <property type="nucleotide sequence ID" value="NZ_JBHSJJ010000003.1"/>
</dbReference>
<dbReference type="EMBL" id="JBHSJJ010000003">
    <property type="protein sequence ID" value="MFC4871374.1"/>
    <property type="molecule type" value="Genomic_DNA"/>
</dbReference>
<keyword evidence="1" id="KW-0732">Signal</keyword>
<dbReference type="Proteomes" id="UP001595818">
    <property type="component" value="Unassembled WGS sequence"/>
</dbReference>
<sequence length="277" mass="30592">MKRCFFLLLLQCPYILAPALGQNGTVSLPKGARSTGMGHAHVTISDAWAVFNNIGALGMAPHQTQVIAGYDHRMGLDELTTLVAGITAPFRESVAFGIGLSTYGGELFNQQNIGMGISNKMGIASLGLKINYFQTNIEGYGRQAAPVLELGGTAQLGPHFFFGAHVYNFSRSRLSKITSDYLPTVIKTGISYRPSENLMVNVESEKEILLPAQFKTGIEYNVHKALWTRTGINTQPNHLFFGIGFKPQKYQFDYALSRHFTLGFTHHFSFNYLLSEN</sequence>